<dbReference type="Pfam" id="PF12833">
    <property type="entry name" value="HTH_18"/>
    <property type="match status" value="1"/>
</dbReference>
<dbReference type="InterPro" id="IPR018060">
    <property type="entry name" value="HTH_AraC"/>
</dbReference>
<proteinExistence type="predicted"/>
<dbReference type="InterPro" id="IPR050204">
    <property type="entry name" value="AraC_XylS_family_regulators"/>
</dbReference>
<protein>
    <submittedName>
        <fullName evidence="5">Helix-turn-helix domain-containing protein</fullName>
    </submittedName>
</protein>
<keyword evidence="1" id="KW-0805">Transcription regulation</keyword>
<feature type="domain" description="HTH araC/xylS-type" evidence="4">
    <location>
        <begin position="193"/>
        <end position="290"/>
    </location>
</feature>
<keyword evidence="2" id="KW-0238">DNA-binding</keyword>
<evidence type="ECO:0000313" key="5">
    <source>
        <dbReference type="EMBL" id="NHZ92357.1"/>
    </source>
</evidence>
<evidence type="ECO:0000313" key="6">
    <source>
        <dbReference type="Proteomes" id="UP000609726"/>
    </source>
</evidence>
<dbReference type="RefSeq" id="WP_223164834.1">
    <property type="nucleotide sequence ID" value="NZ_WHJH01000044.1"/>
</dbReference>
<comment type="caution">
    <text evidence="5">The sequence shown here is derived from an EMBL/GenBank/DDBJ whole genome shotgun (WGS) entry which is preliminary data.</text>
</comment>
<dbReference type="InterPro" id="IPR009057">
    <property type="entry name" value="Homeodomain-like_sf"/>
</dbReference>
<evidence type="ECO:0000256" key="1">
    <source>
        <dbReference type="ARBA" id="ARBA00023015"/>
    </source>
</evidence>
<keyword evidence="3" id="KW-0804">Transcription</keyword>
<evidence type="ECO:0000256" key="2">
    <source>
        <dbReference type="ARBA" id="ARBA00023125"/>
    </source>
</evidence>
<dbReference type="PROSITE" id="PS01124">
    <property type="entry name" value="HTH_ARAC_FAMILY_2"/>
    <property type="match status" value="1"/>
</dbReference>
<dbReference type="EMBL" id="WHJH01000044">
    <property type="protein sequence ID" value="NHZ92357.1"/>
    <property type="molecule type" value="Genomic_DNA"/>
</dbReference>
<dbReference type="SUPFAM" id="SSF46689">
    <property type="entry name" value="Homeodomain-like"/>
    <property type="match status" value="1"/>
</dbReference>
<sequence length="312" mass="32730">MSAATINMAGISRCIVFSSIGGVFDVNDSNDGPLAALSKTSCGQPARSLLVSWNARALYLGPAMHLAAHRNAVGVLAIGLDGQLGVALDPADPGRGFSDCRTALIAPNQLHLLAMAGGQYAFLYVDALSDDLKTLQGRCRRRVGTVGFDLDNEDALIALLAGMDRSAEGWRATSERLAAVLSLAPSCTDARIRKVADALLASPSDATNAAEHARRVGLSSSRFQHLFKAQTGVSLRRYRLWARLQATMSGVMDGMTLTHAAHAAGFSSSAHLSAAFKAMFGLPLTALLSGGMQFVRTNLPDAEKGSEKSASS</sequence>
<reference evidence="5 6" key="1">
    <citation type="submission" date="2019-10" db="EMBL/GenBank/DDBJ databases">
        <title>Taxonomy of Antarctic Massilia spp.: description of Massilia rubra sp. nov., Massilia aquatica sp. nov., Massilia mucilaginosa sp. nov., Massilia frigida sp. nov. isolated from streams, lakes and regoliths.</title>
        <authorList>
            <person name="Holochova P."/>
            <person name="Sedlacek I."/>
            <person name="Kralova S."/>
            <person name="Maslanova I."/>
            <person name="Busse H.-J."/>
            <person name="Stankova E."/>
            <person name="Vrbovska V."/>
            <person name="Kovarovic V."/>
            <person name="Bartak M."/>
            <person name="Svec P."/>
            <person name="Pantucek R."/>
        </authorList>
    </citation>
    <scope>NUCLEOTIDE SEQUENCE [LARGE SCALE GENOMIC DNA]</scope>
    <source>
        <strain evidence="5 6">CCM 8733</strain>
    </source>
</reference>
<evidence type="ECO:0000259" key="4">
    <source>
        <dbReference type="PROSITE" id="PS01124"/>
    </source>
</evidence>
<dbReference type="Gene3D" id="1.10.10.60">
    <property type="entry name" value="Homeodomain-like"/>
    <property type="match status" value="1"/>
</dbReference>
<dbReference type="PANTHER" id="PTHR46796">
    <property type="entry name" value="HTH-TYPE TRANSCRIPTIONAL ACTIVATOR RHAS-RELATED"/>
    <property type="match status" value="1"/>
</dbReference>
<dbReference type="Proteomes" id="UP000609726">
    <property type="component" value="Unassembled WGS sequence"/>
</dbReference>
<evidence type="ECO:0000256" key="3">
    <source>
        <dbReference type="ARBA" id="ARBA00023163"/>
    </source>
</evidence>
<keyword evidence="6" id="KW-1185">Reference proteome</keyword>
<gene>
    <name evidence="5" type="ORF">F2P45_25605</name>
</gene>
<name>A0ABX0NZS2_9BURK</name>
<accession>A0ABX0NZS2</accession>
<dbReference type="SMART" id="SM00342">
    <property type="entry name" value="HTH_ARAC"/>
    <property type="match status" value="1"/>
</dbReference>
<organism evidence="5 6">
    <name type="scientific">Massilia mucilaginosa</name>
    <dbReference type="NCBI Taxonomy" id="2609282"/>
    <lineage>
        <taxon>Bacteria</taxon>
        <taxon>Pseudomonadati</taxon>
        <taxon>Pseudomonadota</taxon>
        <taxon>Betaproteobacteria</taxon>
        <taxon>Burkholderiales</taxon>
        <taxon>Oxalobacteraceae</taxon>
        <taxon>Telluria group</taxon>
        <taxon>Massilia</taxon>
    </lineage>
</organism>